<evidence type="ECO:0000259" key="1">
    <source>
        <dbReference type="Pfam" id="PF01370"/>
    </source>
</evidence>
<reference evidence="2 3" key="1">
    <citation type="submission" date="2022-10" db="EMBL/GenBank/DDBJ databases">
        <title>Draft genome assembly of moderately radiation resistant bacterium Metabacillus halosaccharovorans.</title>
        <authorList>
            <person name="Pal S."/>
            <person name="Gopinathan A."/>
        </authorList>
    </citation>
    <scope>NUCLEOTIDE SEQUENCE [LARGE SCALE GENOMIC DNA]</scope>
    <source>
        <strain evidence="2 3">VITHBRA001</strain>
    </source>
</reference>
<proteinExistence type="predicted"/>
<name>A0ABT3DIQ7_9BACI</name>
<dbReference type="InterPro" id="IPR036291">
    <property type="entry name" value="NAD(P)-bd_dom_sf"/>
</dbReference>
<sequence length="287" mass="31932">MKKVVVTGGSGLLGSSVIKEFLDNGYEVVNADRTYPVEPICKTVLVDLQNLGEVYGVLAGADAVVHLAAIPVAYSHPNEVTFKNNVMSTYNVLEAAGTLGVKKAVIASSESSYGLVFPLKELSPQYVPLDEEHPQLPEDSYGLSKIVNEQTADMIHRRTGLQVVSMRLGNIIAPHMYNNFPSFIHDPEQRKVIMWSYIDARDAATAFRLAIEAERLGSVALNIAADETSVNIESHQLMETVYPAAEIRRPLHGYETLLSNEKAKKLLNWQPKHRWRDYVDIERNIKS</sequence>
<dbReference type="Pfam" id="PF01370">
    <property type="entry name" value="Epimerase"/>
    <property type="match status" value="1"/>
</dbReference>
<comment type="caution">
    <text evidence="2">The sequence shown here is derived from an EMBL/GenBank/DDBJ whole genome shotgun (WGS) entry which is preliminary data.</text>
</comment>
<accession>A0ABT3DIQ7</accession>
<feature type="domain" description="NAD-dependent epimerase/dehydratase" evidence="1">
    <location>
        <begin position="4"/>
        <end position="223"/>
    </location>
</feature>
<dbReference type="InterPro" id="IPR001509">
    <property type="entry name" value="Epimerase_deHydtase"/>
</dbReference>
<evidence type="ECO:0000313" key="3">
    <source>
        <dbReference type="Proteomes" id="UP001526147"/>
    </source>
</evidence>
<protein>
    <submittedName>
        <fullName evidence="2">NAD(P)-dependent oxidoreductase</fullName>
    </submittedName>
</protein>
<organism evidence="2 3">
    <name type="scientific">Metabacillus halosaccharovorans</name>
    <dbReference type="NCBI Taxonomy" id="930124"/>
    <lineage>
        <taxon>Bacteria</taxon>
        <taxon>Bacillati</taxon>
        <taxon>Bacillota</taxon>
        <taxon>Bacilli</taxon>
        <taxon>Bacillales</taxon>
        <taxon>Bacillaceae</taxon>
        <taxon>Metabacillus</taxon>
    </lineage>
</organism>
<dbReference type="PANTHER" id="PTHR43103">
    <property type="entry name" value="NUCLEOSIDE-DIPHOSPHATE-SUGAR EPIMERASE"/>
    <property type="match status" value="1"/>
</dbReference>
<keyword evidence="3" id="KW-1185">Reference proteome</keyword>
<gene>
    <name evidence="2" type="ORF">OIH86_15000</name>
</gene>
<dbReference type="RefSeq" id="WP_264143432.1">
    <property type="nucleotide sequence ID" value="NZ_JAOYEY010000043.1"/>
</dbReference>
<dbReference type="EMBL" id="JAOYEY010000043">
    <property type="protein sequence ID" value="MCV9886945.1"/>
    <property type="molecule type" value="Genomic_DNA"/>
</dbReference>
<dbReference type="SUPFAM" id="SSF51735">
    <property type="entry name" value="NAD(P)-binding Rossmann-fold domains"/>
    <property type="match status" value="1"/>
</dbReference>
<dbReference type="Gene3D" id="3.40.50.720">
    <property type="entry name" value="NAD(P)-binding Rossmann-like Domain"/>
    <property type="match status" value="1"/>
</dbReference>
<dbReference type="Proteomes" id="UP001526147">
    <property type="component" value="Unassembled WGS sequence"/>
</dbReference>
<evidence type="ECO:0000313" key="2">
    <source>
        <dbReference type="EMBL" id="MCV9886945.1"/>
    </source>
</evidence>
<dbReference type="PANTHER" id="PTHR43103:SF6">
    <property type="entry name" value="PUTATIVE-RELATED"/>
    <property type="match status" value="1"/>
</dbReference>